<keyword evidence="2" id="KW-0238">DNA-binding</keyword>
<dbReference type="InterPro" id="IPR010982">
    <property type="entry name" value="Lambda_DNA-bd_dom_sf"/>
</dbReference>
<dbReference type="EMBL" id="LMBR01000112">
    <property type="protein sequence ID" value="KUL29925.1"/>
    <property type="molecule type" value="Genomic_DNA"/>
</dbReference>
<evidence type="ECO:0000313" key="3">
    <source>
        <dbReference type="Proteomes" id="UP000053937"/>
    </source>
</evidence>
<dbReference type="Gene3D" id="1.10.260.40">
    <property type="entry name" value="lambda repressor-like DNA-binding domains"/>
    <property type="match status" value="1"/>
</dbReference>
<comment type="caution">
    <text evidence="2">The sequence shown here is derived from an EMBL/GenBank/DDBJ whole genome shotgun (WGS) entry which is preliminary data.</text>
</comment>
<dbReference type="CDD" id="cd00093">
    <property type="entry name" value="HTH_XRE"/>
    <property type="match status" value="1"/>
</dbReference>
<proteinExistence type="predicted"/>
<dbReference type="Pfam" id="PF01381">
    <property type="entry name" value="HTH_3"/>
    <property type="match status" value="1"/>
</dbReference>
<accession>A0A101JN04</accession>
<sequence length="68" mass="7757">MKDIAEFVRDRRKALGMTQPELAEKAGTGLRFIRDLEQGKKTLRMDKVNQVLALFGFVLAPVRPEREA</sequence>
<dbReference type="InterPro" id="IPR017507">
    <property type="entry name" value="Tscrpt_reg_HipB-like"/>
</dbReference>
<evidence type="ECO:0000259" key="1">
    <source>
        <dbReference type="PROSITE" id="PS50943"/>
    </source>
</evidence>
<protein>
    <submittedName>
        <fullName evidence="2">DNA-binding protein</fullName>
    </submittedName>
</protein>
<organism evidence="2 3">
    <name type="scientific">Chlorobium limicola</name>
    <dbReference type="NCBI Taxonomy" id="1092"/>
    <lineage>
        <taxon>Bacteria</taxon>
        <taxon>Pseudomonadati</taxon>
        <taxon>Chlorobiota</taxon>
        <taxon>Chlorobiia</taxon>
        <taxon>Chlorobiales</taxon>
        <taxon>Chlorobiaceae</taxon>
        <taxon>Chlorobium/Pelodictyon group</taxon>
        <taxon>Chlorobium</taxon>
    </lineage>
</organism>
<dbReference type="InterPro" id="IPR001387">
    <property type="entry name" value="Cro/C1-type_HTH"/>
</dbReference>
<dbReference type="GO" id="GO:0003677">
    <property type="term" value="F:DNA binding"/>
    <property type="evidence" value="ECO:0007669"/>
    <property type="project" value="UniProtKB-KW"/>
</dbReference>
<dbReference type="NCBIfam" id="TIGR03070">
    <property type="entry name" value="couple_hipB"/>
    <property type="match status" value="1"/>
</dbReference>
<keyword evidence="3" id="KW-1185">Reference proteome</keyword>
<name>A0A101JN04_CHLLI</name>
<dbReference type="PROSITE" id="PS50943">
    <property type="entry name" value="HTH_CROC1"/>
    <property type="match status" value="1"/>
</dbReference>
<dbReference type="AlphaFoldDB" id="A0A101JN04"/>
<dbReference type="SMART" id="SM00530">
    <property type="entry name" value="HTH_XRE"/>
    <property type="match status" value="1"/>
</dbReference>
<reference evidence="2 3" key="1">
    <citation type="submission" date="2015-10" db="EMBL/GenBank/DDBJ databases">
        <title>Draft Genome Sequence of Chlorobium limicola strain Frasassi Growing under Artificial Lighting in the Frasassi Cave System.</title>
        <authorList>
            <person name="Mansor M."/>
            <person name="Macalady J."/>
        </authorList>
    </citation>
    <scope>NUCLEOTIDE SEQUENCE [LARGE SCALE GENOMIC DNA]</scope>
    <source>
        <strain evidence="2 3">Frasassi</strain>
    </source>
</reference>
<dbReference type="SUPFAM" id="SSF47413">
    <property type="entry name" value="lambda repressor-like DNA-binding domains"/>
    <property type="match status" value="1"/>
</dbReference>
<dbReference type="RefSeq" id="WP_059138877.1">
    <property type="nucleotide sequence ID" value="NZ_LMBR01000112.1"/>
</dbReference>
<feature type="domain" description="HTH cro/C1-type" evidence="1">
    <location>
        <begin position="8"/>
        <end position="62"/>
    </location>
</feature>
<gene>
    <name evidence="2" type="ORF">ASB62_04945</name>
</gene>
<evidence type="ECO:0000313" key="2">
    <source>
        <dbReference type="EMBL" id="KUL29925.1"/>
    </source>
</evidence>
<dbReference type="OrthoDB" id="1122334at2"/>
<dbReference type="Proteomes" id="UP000053937">
    <property type="component" value="Unassembled WGS sequence"/>
</dbReference>